<feature type="domain" description="Metallo-beta-lactamase" evidence="2">
    <location>
        <begin position="69"/>
        <end position="266"/>
    </location>
</feature>
<accession>A0A9D1KKF9</accession>
<dbReference type="SUPFAM" id="SSF56281">
    <property type="entry name" value="Metallo-hydrolase/oxidoreductase"/>
    <property type="match status" value="1"/>
</dbReference>
<name>A0A9D1KKF9_9FIRM</name>
<keyword evidence="1" id="KW-0472">Membrane</keyword>
<feature type="transmembrane region" description="Helical" evidence="1">
    <location>
        <begin position="21"/>
        <end position="40"/>
    </location>
</feature>
<dbReference type="PANTHER" id="PTHR30619:SF7">
    <property type="entry name" value="BETA-LACTAMASE DOMAIN PROTEIN"/>
    <property type="match status" value="1"/>
</dbReference>
<reference evidence="3" key="1">
    <citation type="submission" date="2020-10" db="EMBL/GenBank/DDBJ databases">
        <authorList>
            <person name="Gilroy R."/>
        </authorList>
    </citation>
    <scope>NUCLEOTIDE SEQUENCE</scope>
    <source>
        <strain evidence="3">CHK33-4379</strain>
    </source>
</reference>
<comment type="caution">
    <text evidence="3">The sequence shown here is derived from an EMBL/GenBank/DDBJ whole genome shotgun (WGS) entry which is preliminary data.</text>
</comment>
<dbReference type="CDD" id="cd07731">
    <property type="entry name" value="ComA-like_MBL-fold"/>
    <property type="match status" value="1"/>
</dbReference>
<dbReference type="InterPro" id="IPR001279">
    <property type="entry name" value="Metallo-B-lactamas"/>
</dbReference>
<dbReference type="AlphaFoldDB" id="A0A9D1KKF9"/>
<dbReference type="InterPro" id="IPR036866">
    <property type="entry name" value="RibonucZ/Hydroxyglut_hydro"/>
</dbReference>
<dbReference type="EMBL" id="DVLL01000019">
    <property type="protein sequence ID" value="HIT59031.1"/>
    <property type="molecule type" value="Genomic_DNA"/>
</dbReference>
<evidence type="ECO:0000256" key="1">
    <source>
        <dbReference type="SAM" id="Phobius"/>
    </source>
</evidence>
<proteinExistence type="predicted"/>
<evidence type="ECO:0000313" key="4">
    <source>
        <dbReference type="Proteomes" id="UP000824136"/>
    </source>
</evidence>
<dbReference type="Gene3D" id="3.60.15.10">
    <property type="entry name" value="Ribonuclease Z/Hydroxyacylglutathione hydrolase-like"/>
    <property type="match status" value="1"/>
</dbReference>
<dbReference type="InterPro" id="IPR052159">
    <property type="entry name" value="Competence_DNA_uptake"/>
</dbReference>
<protein>
    <submittedName>
        <fullName evidence="3">MBL fold metallo-hydrolase</fullName>
    </submittedName>
</protein>
<dbReference type="Pfam" id="PF00753">
    <property type="entry name" value="Lactamase_B"/>
    <property type="match status" value="1"/>
</dbReference>
<dbReference type="PANTHER" id="PTHR30619">
    <property type="entry name" value="DNA INTERNALIZATION/COMPETENCE PROTEIN COMEC/REC2"/>
    <property type="match status" value="1"/>
</dbReference>
<dbReference type="InterPro" id="IPR035681">
    <property type="entry name" value="ComA-like_MBL"/>
</dbReference>
<evidence type="ECO:0000313" key="3">
    <source>
        <dbReference type="EMBL" id="HIT59031.1"/>
    </source>
</evidence>
<keyword evidence="1" id="KW-1133">Transmembrane helix</keyword>
<keyword evidence="1" id="KW-0812">Transmembrane</keyword>
<reference evidence="3" key="2">
    <citation type="journal article" date="2021" name="PeerJ">
        <title>Extensive microbial diversity within the chicken gut microbiome revealed by metagenomics and culture.</title>
        <authorList>
            <person name="Gilroy R."/>
            <person name="Ravi A."/>
            <person name="Getino M."/>
            <person name="Pursley I."/>
            <person name="Horton D.L."/>
            <person name="Alikhan N.F."/>
            <person name="Baker D."/>
            <person name="Gharbi K."/>
            <person name="Hall N."/>
            <person name="Watson M."/>
            <person name="Adriaenssens E.M."/>
            <person name="Foster-Nyarko E."/>
            <person name="Jarju S."/>
            <person name="Secka A."/>
            <person name="Antonio M."/>
            <person name="Oren A."/>
            <person name="Chaudhuri R.R."/>
            <person name="La Ragione R."/>
            <person name="Hildebrand F."/>
            <person name="Pallen M.J."/>
        </authorList>
    </citation>
    <scope>NUCLEOTIDE SEQUENCE</scope>
    <source>
        <strain evidence="3">CHK33-4379</strain>
    </source>
</reference>
<organism evidence="3 4">
    <name type="scientific">Candidatus Faeciplasma pullistercoris</name>
    <dbReference type="NCBI Taxonomy" id="2840800"/>
    <lineage>
        <taxon>Bacteria</taxon>
        <taxon>Bacillati</taxon>
        <taxon>Bacillota</taxon>
        <taxon>Clostridia</taxon>
        <taxon>Eubacteriales</taxon>
        <taxon>Oscillospiraceae</taxon>
        <taxon>Oscillospiraceae incertae sedis</taxon>
        <taxon>Candidatus Faeciplasma</taxon>
    </lineage>
</organism>
<dbReference type="SMART" id="SM00849">
    <property type="entry name" value="Lactamase_B"/>
    <property type="match status" value="1"/>
</dbReference>
<gene>
    <name evidence="3" type="ORF">IAC39_04915</name>
</gene>
<dbReference type="Proteomes" id="UP000824136">
    <property type="component" value="Unassembled WGS sequence"/>
</dbReference>
<evidence type="ECO:0000259" key="2">
    <source>
        <dbReference type="SMART" id="SM00849"/>
    </source>
</evidence>
<sequence>MAGQNRSAIRFRKSGRKSKKSGALVTVLVCILACVLVYFYDFDFSGGKQPGETVMPDGSAQVHYINVGQGDSELIISDDGSTMLIDAGEAEYGAAVVSYLESLGVTELDYIVATHPHSDHIGGLSGVLGSDIEVGVVITPEIPEEYTPTTKTYERFLDAVDEKGCTLTASSDASFEFGSGEITIIQPDYSGDNYNNYSTVVLFEFAGKSFLFTGDIEKSVEQDLIEAGYELDADVLKVPHHGSSTSSCYDFLDAVSPEYCVIECGDSSYNHPNPDTVTRLRSYTDKIYRTDNDGSVVFTCSADGLSVSAEGQG</sequence>